<accession>A0A6J5WHN8</accession>
<proteinExistence type="predicted"/>
<evidence type="ECO:0000313" key="2">
    <source>
        <dbReference type="Proteomes" id="UP000507245"/>
    </source>
</evidence>
<organism evidence="1 2">
    <name type="scientific">Prunus armeniaca</name>
    <name type="common">Apricot</name>
    <name type="synonym">Armeniaca vulgaris</name>
    <dbReference type="NCBI Taxonomy" id="36596"/>
    <lineage>
        <taxon>Eukaryota</taxon>
        <taxon>Viridiplantae</taxon>
        <taxon>Streptophyta</taxon>
        <taxon>Embryophyta</taxon>
        <taxon>Tracheophyta</taxon>
        <taxon>Spermatophyta</taxon>
        <taxon>Magnoliopsida</taxon>
        <taxon>eudicotyledons</taxon>
        <taxon>Gunneridae</taxon>
        <taxon>Pentapetalae</taxon>
        <taxon>rosids</taxon>
        <taxon>fabids</taxon>
        <taxon>Rosales</taxon>
        <taxon>Rosaceae</taxon>
        <taxon>Amygdaloideae</taxon>
        <taxon>Amygdaleae</taxon>
        <taxon>Prunus</taxon>
    </lineage>
</organism>
<evidence type="ECO:0000313" key="1">
    <source>
        <dbReference type="EMBL" id="CAB4301049.1"/>
    </source>
</evidence>
<reference evidence="2" key="1">
    <citation type="journal article" date="2020" name="Genome Biol.">
        <title>Gamete binning: chromosome-level and haplotype-resolved genome assembly enabled by high-throughput single-cell sequencing of gamete genomes.</title>
        <authorList>
            <person name="Campoy J.A."/>
            <person name="Sun H."/>
            <person name="Goel M."/>
            <person name="Jiao W.-B."/>
            <person name="Folz-Donahue K."/>
            <person name="Wang N."/>
            <person name="Rubio M."/>
            <person name="Liu C."/>
            <person name="Kukat C."/>
            <person name="Ruiz D."/>
            <person name="Huettel B."/>
            <person name="Schneeberger K."/>
        </authorList>
    </citation>
    <scope>NUCLEOTIDE SEQUENCE [LARGE SCALE GENOMIC DNA]</scope>
    <source>
        <strain evidence="2">cv. Rojo Pasion</strain>
    </source>
</reference>
<name>A0A6J5WHN8_PRUAR</name>
<sequence>MPICETKTGLLISPFAARFAIFLSSNLQTWNFVVLKVFFEYHNVPVDTHKVFTALVQWGSCGSPSVIHNREVLVRALFVSGFRHKVFTALVQWGSCGSPSVIHNREVLVRALFVSGFRTMASHAFFALPPCSLDFCSSSVSFPFFSSASLCLLWFLFIDPEELIEWSQLWPHVLRGWE</sequence>
<dbReference type="Proteomes" id="UP000507245">
    <property type="component" value="Unassembled WGS sequence"/>
</dbReference>
<dbReference type="EMBL" id="CAEKKB010000002">
    <property type="protein sequence ID" value="CAB4301049.1"/>
    <property type="molecule type" value="Genomic_DNA"/>
</dbReference>
<dbReference type="AlphaFoldDB" id="A0A6J5WHN8"/>
<protein>
    <submittedName>
        <fullName evidence="1">Uncharacterized protein</fullName>
    </submittedName>
</protein>
<gene>
    <name evidence="1" type="ORF">ORAREDHAP_LOCUS16442</name>
</gene>
<keyword evidence="2" id="KW-1185">Reference proteome</keyword>